<dbReference type="CDD" id="cd06173">
    <property type="entry name" value="MFS_MefA_like"/>
    <property type="match status" value="1"/>
</dbReference>
<dbReference type="EMBL" id="JBHSQQ010000198">
    <property type="protein sequence ID" value="MFC5944548.1"/>
    <property type="molecule type" value="Genomic_DNA"/>
</dbReference>
<dbReference type="SUPFAM" id="SSF103473">
    <property type="entry name" value="MFS general substrate transporter"/>
    <property type="match status" value="1"/>
</dbReference>
<evidence type="ECO:0000256" key="3">
    <source>
        <dbReference type="ARBA" id="ARBA00022692"/>
    </source>
</evidence>
<sequence length="444" mass="45285">MAKAADAGRVARDLRLVVAAHAVSTYGSYLNLVALGLFTLELTGSAAQTGLFMAVRLAAGFLMGPVSGLLAGRYHRTRLMIGADVLSAATLALLVAVPAGARLAALYALAVVLGCGQTLWGVALRSELPDLAGPQRRARANARLVAARSVAMLLGFASAGVLVAGLGYEVAFLLDAGTYALSAGLLARVSARRPSAAAPEATGPSAPTGPRAWAGVGVLRAVAPVVVAMIGVRAADAFGSAAHNVGIPVQASLVRPDSPAAYAAVFLTSWAVGSLAAGRWCARLAARTGGVGSPRAFGVATCLMSLFFVLAFTDPPLWLLIPLTLAAGAADGYAEISYTTRLQGVDESRRARLFGFASAAQNAGFGLGMIGCSAALDRAAPFTVVAVAHGVACAVALAFLLAQTVRPSDRRDPPTDPSDRRDPPTDRADRHDGPSTPRTAEVTP</sequence>
<evidence type="ECO:0000256" key="5">
    <source>
        <dbReference type="ARBA" id="ARBA00023136"/>
    </source>
</evidence>
<feature type="region of interest" description="Disordered" evidence="6">
    <location>
        <begin position="406"/>
        <end position="444"/>
    </location>
</feature>
<evidence type="ECO:0000313" key="9">
    <source>
        <dbReference type="Proteomes" id="UP001596207"/>
    </source>
</evidence>
<dbReference type="PANTHER" id="PTHR23513:SF11">
    <property type="entry name" value="STAPHYLOFERRIN A TRANSPORTER"/>
    <property type="match status" value="1"/>
</dbReference>
<evidence type="ECO:0000256" key="2">
    <source>
        <dbReference type="ARBA" id="ARBA00022475"/>
    </source>
</evidence>
<comment type="subcellular location">
    <subcellularLocation>
        <location evidence="1">Cell membrane</location>
        <topology evidence="1">Multi-pass membrane protein</topology>
    </subcellularLocation>
</comment>
<feature type="transmembrane region" description="Helical" evidence="7">
    <location>
        <begin position="105"/>
        <end position="124"/>
    </location>
</feature>
<feature type="transmembrane region" description="Helical" evidence="7">
    <location>
        <begin position="50"/>
        <end position="72"/>
    </location>
</feature>
<comment type="caution">
    <text evidence="8">The sequence shown here is derived from an EMBL/GenBank/DDBJ whole genome shotgun (WGS) entry which is preliminary data.</text>
</comment>
<name>A0ABW1HV78_9ACTN</name>
<gene>
    <name evidence="8" type="ORF">ACFPZ4_24125</name>
</gene>
<dbReference type="InterPro" id="IPR011701">
    <property type="entry name" value="MFS"/>
</dbReference>
<proteinExistence type="predicted"/>
<dbReference type="RefSeq" id="WP_377537369.1">
    <property type="nucleotide sequence ID" value="NZ_JBHSQQ010000198.1"/>
</dbReference>
<organism evidence="8 9">
    <name type="scientific">Micromonospora harpali</name>
    <dbReference type="NCBI Taxonomy" id="1490225"/>
    <lineage>
        <taxon>Bacteria</taxon>
        <taxon>Bacillati</taxon>
        <taxon>Actinomycetota</taxon>
        <taxon>Actinomycetes</taxon>
        <taxon>Micromonosporales</taxon>
        <taxon>Micromonosporaceae</taxon>
        <taxon>Micromonospora</taxon>
    </lineage>
</organism>
<dbReference type="InterPro" id="IPR036259">
    <property type="entry name" value="MFS_trans_sf"/>
</dbReference>
<feature type="compositionally biased region" description="Basic and acidic residues" evidence="6">
    <location>
        <begin position="407"/>
        <end position="433"/>
    </location>
</feature>
<feature type="transmembrane region" description="Helical" evidence="7">
    <location>
        <begin position="382"/>
        <end position="402"/>
    </location>
</feature>
<feature type="transmembrane region" description="Helical" evidence="7">
    <location>
        <begin position="260"/>
        <end position="282"/>
    </location>
</feature>
<keyword evidence="5 7" id="KW-0472">Membrane</keyword>
<reference evidence="9" key="1">
    <citation type="journal article" date="2019" name="Int. J. Syst. Evol. Microbiol.">
        <title>The Global Catalogue of Microorganisms (GCM) 10K type strain sequencing project: providing services to taxonomists for standard genome sequencing and annotation.</title>
        <authorList>
            <consortium name="The Broad Institute Genomics Platform"/>
            <consortium name="The Broad Institute Genome Sequencing Center for Infectious Disease"/>
            <person name="Wu L."/>
            <person name="Ma J."/>
        </authorList>
    </citation>
    <scope>NUCLEOTIDE SEQUENCE [LARGE SCALE GENOMIC DNA]</scope>
    <source>
        <strain evidence="9">CGMCC 4.7173</strain>
    </source>
</reference>
<feature type="transmembrane region" description="Helical" evidence="7">
    <location>
        <begin position="79"/>
        <end position="99"/>
    </location>
</feature>
<dbReference type="Pfam" id="PF07690">
    <property type="entry name" value="MFS_1"/>
    <property type="match status" value="1"/>
</dbReference>
<dbReference type="Gene3D" id="1.20.1250.20">
    <property type="entry name" value="MFS general substrate transporter like domains"/>
    <property type="match status" value="1"/>
</dbReference>
<feature type="transmembrane region" description="Helical" evidence="7">
    <location>
        <begin position="145"/>
        <end position="164"/>
    </location>
</feature>
<feature type="transmembrane region" description="Helical" evidence="7">
    <location>
        <begin position="16"/>
        <end position="38"/>
    </location>
</feature>
<dbReference type="Proteomes" id="UP001596207">
    <property type="component" value="Unassembled WGS sequence"/>
</dbReference>
<accession>A0ABW1HV78</accession>
<keyword evidence="9" id="KW-1185">Reference proteome</keyword>
<feature type="transmembrane region" description="Helical" evidence="7">
    <location>
        <begin position="354"/>
        <end position="376"/>
    </location>
</feature>
<evidence type="ECO:0000256" key="4">
    <source>
        <dbReference type="ARBA" id="ARBA00022989"/>
    </source>
</evidence>
<protein>
    <submittedName>
        <fullName evidence="8">MFS transporter</fullName>
    </submittedName>
</protein>
<keyword evidence="3 7" id="KW-0812">Transmembrane</keyword>
<dbReference type="PANTHER" id="PTHR23513">
    <property type="entry name" value="INTEGRAL MEMBRANE EFFLUX PROTEIN-RELATED"/>
    <property type="match status" value="1"/>
</dbReference>
<keyword evidence="4 7" id="KW-1133">Transmembrane helix</keyword>
<feature type="transmembrane region" description="Helical" evidence="7">
    <location>
        <begin position="317"/>
        <end position="334"/>
    </location>
</feature>
<feature type="transmembrane region" description="Helical" evidence="7">
    <location>
        <begin position="294"/>
        <end position="311"/>
    </location>
</feature>
<keyword evidence="2" id="KW-1003">Cell membrane</keyword>
<evidence type="ECO:0000256" key="1">
    <source>
        <dbReference type="ARBA" id="ARBA00004651"/>
    </source>
</evidence>
<evidence type="ECO:0000313" key="8">
    <source>
        <dbReference type="EMBL" id="MFC5944548.1"/>
    </source>
</evidence>
<evidence type="ECO:0000256" key="6">
    <source>
        <dbReference type="SAM" id="MobiDB-lite"/>
    </source>
</evidence>
<evidence type="ECO:0000256" key="7">
    <source>
        <dbReference type="SAM" id="Phobius"/>
    </source>
</evidence>